<dbReference type="EMBL" id="JXTB01000188">
    <property type="protein sequence ID" value="PON54947.1"/>
    <property type="molecule type" value="Genomic_DNA"/>
</dbReference>
<gene>
    <name evidence="2" type="ORF">PanWU01x14_191930</name>
</gene>
<evidence type="ECO:0000313" key="2">
    <source>
        <dbReference type="EMBL" id="PON54947.1"/>
    </source>
</evidence>
<dbReference type="AlphaFoldDB" id="A0A2P5C1M5"/>
<name>A0A2P5C1M5_PARAD</name>
<sequence>MESRPKLAAKHSSSIDDEDPMTLLVSVKYSPKKEGPGLWDYGEVAEIRAQKDCDKSLQELSPLQKDSSVSKGAKTVSPNVNKLS</sequence>
<dbReference type="Proteomes" id="UP000237105">
    <property type="component" value="Unassembled WGS sequence"/>
</dbReference>
<protein>
    <submittedName>
        <fullName evidence="2">Uncharacterized protein</fullName>
    </submittedName>
</protein>
<proteinExistence type="predicted"/>
<keyword evidence="3" id="KW-1185">Reference proteome</keyword>
<reference evidence="3" key="1">
    <citation type="submission" date="2016-06" db="EMBL/GenBank/DDBJ databases">
        <title>Parallel loss of symbiosis genes in relatives of nitrogen-fixing non-legume Parasponia.</title>
        <authorList>
            <person name="Van Velzen R."/>
            <person name="Holmer R."/>
            <person name="Bu F."/>
            <person name="Rutten L."/>
            <person name="Van Zeijl A."/>
            <person name="Liu W."/>
            <person name="Santuari L."/>
            <person name="Cao Q."/>
            <person name="Sharma T."/>
            <person name="Shen D."/>
            <person name="Roswanjaya Y."/>
            <person name="Wardhani T."/>
            <person name="Kalhor M.S."/>
            <person name="Jansen J."/>
            <person name="Van den Hoogen J."/>
            <person name="Gungor B."/>
            <person name="Hartog M."/>
            <person name="Hontelez J."/>
            <person name="Verver J."/>
            <person name="Yang W.-C."/>
            <person name="Schijlen E."/>
            <person name="Repin R."/>
            <person name="Schilthuizen M."/>
            <person name="Schranz E."/>
            <person name="Heidstra R."/>
            <person name="Miyata K."/>
            <person name="Fedorova E."/>
            <person name="Kohlen W."/>
            <person name="Bisseling T."/>
            <person name="Smit S."/>
            <person name="Geurts R."/>
        </authorList>
    </citation>
    <scope>NUCLEOTIDE SEQUENCE [LARGE SCALE GENOMIC DNA]</scope>
    <source>
        <strain evidence="3">cv. WU1-14</strain>
    </source>
</reference>
<accession>A0A2P5C1M5</accession>
<evidence type="ECO:0000313" key="3">
    <source>
        <dbReference type="Proteomes" id="UP000237105"/>
    </source>
</evidence>
<comment type="caution">
    <text evidence="2">The sequence shown here is derived from an EMBL/GenBank/DDBJ whole genome shotgun (WGS) entry which is preliminary data.</text>
</comment>
<organism evidence="2 3">
    <name type="scientific">Parasponia andersonii</name>
    <name type="common">Sponia andersonii</name>
    <dbReference type="NCBI Taxonomy" id="3476"/>
    <lineage>
        <taxon>Eukaryota</taxon>
        <taxon>Viridiplantae</taxon>
        <taxon>Streptophyta</taxon>
        <taxon>Embryophyta</taxon>
        <taxon>Tracheophyta</taxon>
        <taxon>Spermatophyta</taxon>
        <taxon>Magnoliopsida</taxon>
        <taxon>eudicotyledons</taxon>
        <taxon>Gunneridae</taxon>
        <taxon>Pentapetalae</taxon>
        <taxon>rosids</taxon>
        <taxon>fabids</taxon>
        <taxon>Rosales</taxon>
        <taxon>Cannabaceae</taxon>
        <taxon>Parasponia</taxon>
    </lineage>
</organism>
<feature type="region of interest" description="Disordered" evidence="1">
    <location>
        <begin position="59"/>
        <end position="84"/>
    </location>
</feature>
<evidence type="ECO:0000256" key="1">
    <source>
        <dbReference type="SAM" id="MobiDB-lite"/>
    </source>
</evidence>